<evidence type="ECO:0000313" key="2">
    <source>
        <dbReference type="EMBL" id="CAJ0567977.1"/>
    </source>
</evidence>
<proteinExistence type="predicted"/>
<sequence length="154" mass="17785">MLTLLQTDFRTATRKFKRSFVRRASQMYNHFLVRFFVGMYDVLISVYGVRFYAACFDPAGLFERYRCGLHADHQPLAHLALESFFVRPSASVLADFGAVFVVSLFYFFAVTNRQKLLERFGKVKLLIIIAVVLKAAGDFWVFTDRLRFKSVSLG</sequence>
<comment type="caution">
    <text evidence="2">The sequence shown here is derived from an EMBL/GenBank/DDBJ whole genome shotgun (WGS) entry which is preliminary data.</text>
</comment>
<name>A0AA36CGC0_9BILA</name>
<evidence type="ECO:0000313" key="3">
    <source>
        <dbReference type="Proteomes" id="UP001177023"/>
    </source>
</evidence>
<feature type="transmembrane region" description="Helical" evidence="1">
    <location>
        <begin position="92"/>
        <end position="111"/>
    </location>
</feature>
<feature type="transmembrane region" description="Helical" evidence="1">
    <location>
        <begin position="31"/>
        <end position="53"/>
    </location>
</feature>
<protein>
    <submittedName>
        <fullName evidence="2">Uncharacterized protein</fullName>
    </submittedName>
</protein>
<dbReference type="Proteomes" id="UP001177023">
    <property type="component" value="Unassembled WGS sequence"/>
</dbReference>
<dbReference type="EMBL" id="CATQJA010001622">
    <property type="protein sequence ID" value="CAJ0567977.1"/>
    <property type="molecule type" value="Genomic_DNA"/>
</dbReference>
<keyword evidence="3" id="KW-1185">Reference proteome</keyword>
<keyword evidence="1" id="KW-0812">Transmembrane</keyword>
<feature type="non-terminal residue" evidence="2">
    <location>
        <position position="154"/>
    </location>
</feature>
<gene>
    <name evidence="2" type="ORF">MSPICULIGERA_LOCUS6508</name>
</gene>
<organism evidence="2 3">
    <name type="scientific">Mesorhabditis spiculigera</name>
    <dbReference type="NCBI Taxonomy" id="96644"/>
    <lineage>
        <taxon>Eukaryota</taxon>
        <taxon>Metazoa</taxon>
        <taxon>Ecdysozoa</taxon>
        <taxon>Nematoda</taxon>
        <taxon>Chromadorea</taxon>
        <taxon>Rhabditida</taxon>
        <taxon>Rhabditina</taxon>
        <taxon>Rhabditomorpha</taxon>
        <taxon>Rhabditoidea</taxon>
        <taxon>Rhabditidae</taxon>
        <taxon>Mesorhabditinae</taxon>
        <taxon>Mesorhabditis</taxon>
    </lineage>
</organism>
<evidence type="ECO:0000256" key="1">
    <source>
        <dbReference type="SAM" id="Phobius"/>
    </source>
</evidence>
<reference evidence="2" key="1">
    <citation type="submission" date="2023-06" db="EMBL/GenBank/DDBJ databases">
        <authorList>
            <person name="Delattre M."/>
        </authorList>
    </citation>
    <scope>NUCLEOTIDE SEQUENCE</scope>
    <source>
        <strain evidence="2">AF72</strain>
    </source>
</reference>
<keyword evidence="1" id="KW-0472">Membrane</keyword>
<dbReference type="AlphaFoldDB" id="A0AA36CGC0"/>
<keyword evidence="1" id="KW-1133">Transmembrane helix</keyword>
<feature type="transmembrane region" description="Helical" evidence="1">
    <location>
        <begin position="123"/>
        <end position="142"/>
    </location>
</feature>
<accession>A0AA36CGC0</accession>